<accession>A0A915JM76</accession>
<dbReference type="WBParaSite" id="nRc.2.0.1.t27192-RA">
    <property type="protein sequence ID" value="nRc.2.0.1.t27192-RA"/>
    <property type="gene ID" value="nRc.2.0.1.g27192"/>
</dbReference>
<keyword evidence="1" id="KW-1185">Reference proteome</keyword>
<protein>
    <submittedName>
        <fullName evidence="2">Uncharacterized protein</fullName>
    </submittedName>
</protein>
<dbReference type="Proteomes" id="UP000887565">
    <property type="component" value="Unplaced"/>
</dbReference>
<organism evidence="1 2">
    <name type="scientific">Romanomermis culicivorax</name>
    <name type="common">Nematode worm</name>
    <dbReference type="NCBI Taxonomy" id="13658"/>
    <lineage>
        <taxon>Eukaryota</taxon>
        <taxon>Metazoa</taxon>
        <taxon>Ecdysozoa</taxon>
        <taxon>Nematoda</taxon>
        <taxon>Enoplea</taxon>
        <taxon>Dorylaimia</taxon>
        <taxon>Mermithida</taxon>
        <taxon>Mermithoidea</taxon>
        <taxon>Mermithidae</taxon>
        <taxon>Romanomermis</taxon>
    </lineage>
</organism>
<evidence type="ECO:0000313" key="1">
    <source>
        <dbReference type="Proteomes" id="UP000887565"/>
    </source>
</evidence>
<reference evidence="2" key="1">
    <citation type="submission" date="2022-11" db="UniProtKB">
        <authorList>
            <consortium name="WormBaseParasite"/>
        </authorList>
    </citation>
    <scope>IDENTIFICATION</scope>
</reference>
<dbReference type="AlphaFoldDB" id="A0A915JM76"/>
<proteinExistence type="predicted"/>
<evidence type="ECO:0000313" key="2">
    <source>
        <dbReference type="WBParaSite" id="nRc.2.0.1.t27192-RA"/>
    </source>
</evidence>
<name>A0A915JM76_ROMCU</name>
<sequence>MQNSHKIERNPENILMMQKNFPYSDYSGLGDGFKGQSVGPADSGEGGSIIRKRFCVEGRQMRVGWGGYQSAPRDQQGTGMEQEWVVREGHSGPSKKTTLSCPRIGWVHSSSLSTDNISSSLGKSMTRPPHRWTSRRMPIFRDCRAVAIGNGDTSMMLTSSLTARNISPKALATLAGDFPAATGCCWTIATSIWAPVVVVDGNVATTAVGWAL</sequence>